<comment type="cofactor">
    <cofactor evidence="1 4">
        <name>pyridoxal 5'-phosphate</name>
        <dbReference type="ChEBI" id="CHEBI:597326"/>
    </cofactor>
</comment>
<keyword evidence="3 4" id="KW-0456">Lyase</keyword>
<dbReference type="Proteomes" id="UP000092213">
    <property type="component" value="Chromosome"/>
</dbReference>
<dbReference type="GO" id="GO:0016836">
    <property type="term" value="F:hydro-lyase activity"/>
    <property type="evidence" value="ECO:0007669"/>
    <property type="project" value="UniProtKB-UniRule"/>
</dbReference>
<dbReference type="AlphaFoldDB" id="A0A193G513"/>
<dbReference type="GO" id="GO:0008721">
    <property type="term" value="F:D-serine ammonia-lyase activity"/>
    <property type="evidence" value="ECO:0007669"/>
    <property type="project" value="UniProtKB-EC"/>
</dbReference>
<dbReference type="InterPro" id="IPR011780">
    <property type="entry name" value="D_Ser_am_lyase"/>
</dbReference>
<gene>
    <name evidence="4" type="primary">dsdA</name>
    <name evidence="6" type="ORF">BAU08_13685</name>
</gene>
<evidence type="ECO:0000313" key="6">
    <source>
        <dbReference type="EMBL" id="ANN74788.1"/>
    </source>
</evidence>
<dbReference type="EMBL" id="CP016171">
    <property type="protein sequence ID" value="ANN74788.1"/>
    <property type="molecule type" value="Genomic_DNA"/>
</dbReference>
<dbReference type="GO" id="GO:0030170">
    <property type="term" value="F:pyridoxal phosphate binding"/>
    <property type="evidence" value="ECO:0007669"/>
    <property type="project" value="InterPro"/>
</dbReference>
<protein>
    <recommendedName>
        <fullName evidence="4">Probable D-serine dehydratase</fullName>
        <ecNumber evidence="4">4.3.1.18</ecNumber>
    </recommendedName>
    <alternativeName>
        <fullName evidence="4">D-serine deaminase</fullName>
        <shortName evidence="4">DSD</shortName>
    </alternativeName>
</protein>
<evidence type="ECO:0000256" key="1">
    <source>
        <dbReference type="ARBA" id="ARBA00001933"/>
    </source>
</evidence>
<dbReference type="InterPro" id="IPR001926">
    <property type="entry name" value="TrpB-like_PALP"/>
</dbReference>
<dbReference type="NCBIfam" id="NF002823">
    <property type="entry name" value="PRK02991.1"/>
    <property type="match status" value="1"/>
</dbReference>
<keyword evidence="2 4" id="KW-0663">Pyridoxal phosphate</keyword>
<dbReference type="STRING" id="463025.BAU08_13685"/>
<dbReference type="NCBIfam" id="TIGR02035">
    <property type="entry name" value="D_Ser_am_lyase"/>
    <property type="match status" value="1"/>
</dbReference>
<proteinExistence type="inferred from homology"/>
<dbReference type="SUPFAM" id="SSF53686">
    <property type="entry name" value="Tryptophan synthase beta subunit-like PLP-dependent enzymes"/>
    <property type="match status" value="1"/>
</dbReference>
<comment type="similarity">
    <text evidence="4">Belongs to the serine/threonine dehydratase family. DsdA subfamily.</text>
</comment>
<dbReference type="InterPro" id="IPR050147">
    <property type="entry name" value="Ser/Thr_Dehydratase"/>
</dbReference>
<name>A0A193G513_9BORD</name>
<dbReference type="GO" id="GO:0036088">
    <property type="term" value="P:D-serine catabolic process"/>
    <property type="evidence" value="ECO:0007669"/>
    <property type="project" value="TreeGrafter"/>
</dbReference>
<dbReference type="Pfam" id="PF00291">
    <property type="entry name" value="PALP"/>
    <property type="match status" value="1"/>
</dbReference>
<feature type="domain" description="Tryptophan synthase beta chain-like PALP" evidence="5">
    <location>
        <begin position="69"/>
        <end position="396"/>
    </location>
</feature>
<reference evidence="6 7" key="1">
    <citation type="submission" date="2016-06" db="EMBL/GenBank/DDBJ databases">
        <title>Complete genome sequences of Bordetella bronchialis and Bordetella flabilis.</title>
        <authorList>
            <person name="LiPuma J.J."/>
            <person name="Spilker T."/>
        </authorList>
    </citation>
    <scope>NUCLEOTIDE SEQUENCE [LARGE SCALE GENOMIC DNA]</scope>
    <source>
        <strain evidence="6 7">AU17976</strain>
    </source>
</reference>
<dbReference type="EC" id="4.3.1.18" evidence="4"/>
<dbReference type="InterPro" id="IPR036052">
    <property type="entry name" value="TrpB-like_PALP_sf"/>
</dbReference>
<dbReference type="Gene3D" id="3.40.50.1100">
    <property type="match status" value="2"/>
</dbReference>
<accession>A0A193G513</accession>
<feature type="modified residue" description="N6-(pyridoxal phosphate)lysine" evidence="4">
    <location>
        <position position="110"/>
    </location>
</feature>
<evidence type="ECO:0000256" key="2">
    <source>
        <dbReference type="ARBA" id="ARBA00022898"/>
    </source>
</evidence>
<sequence length="448" mass="46862">MGGDAGPGAEVLAALRSARPLLWLRTSASRAAPGGDPVVDPGFVAQAQARFQRFAPLLADLAPETAATGGIIESPLLPAPRMRQALGLSPNQGSLYIKADHGLAVAGSIKARGGIHEVLQFAESLAMREGLLGARDDYRALGGDAARARFARHRIAVGSTGNLGMSIGIIAALLGFQAEVHMSADAKPWKKARLRAHGVKVIEHTGDYERAVAAGRGSAAADPLAYFVDDERSVALFAGYAAAALHLRDQLRSAGIQVDREHPLFVYLPCGVGGAPGGIAYGLKMLFGADVHCFFAEPVQSPCFLVGMMAQGGEIPGLPALPSVYDLGLENRTEADGLAVPRASELALGAMATRLSGVYTVSDDRLFADLARLYESEGLRIEPSAAAGFSGPERVCGSAAGTRYLREHGLESRMAGATHLAWTTGGRFVPAEEFDQFLSRGRSSAANP</sequence>
<evidence type="ECO:0000256" key="4">
    <source>
        <dbReference type="HAMAP-Rule" id="MF_01030"/>
    </source>
</evidence>
<evidence type="ECO:0000313" key="7">
    <source>
        <dbReference type="Proteomes" id="UP000092213"/>
    </source>
</evidence>
<dbReference type="RefSeq" id="WP_066672786.1">
    <property type="nucleotide sequence ID" value="NZ_CP016171.1"/>
</dbReference>
<dbReference type="PANTHER" id="PTHR48078">
    <property type="entry name" value="THREONINE DEHYDRATASE, MITOCHONDRIAL-RELATED"/>
    <property type="match status" value="1"/>
</dbReference>
<organism evidence="6 7">
    <name type="scientific">Bordetella bronchialis</name>
    <dbReference type="NCBI Taxonomy" id="463025"/>
    <lineage>
        <taxon>Bacteria</taxon>
        <taxon>Pseudomonadati</taxon>
        <taxon>Pseudomonadota</taxon>
        <taxon>Betaproteobacteria</taxon>
        <taxon>Burkholderiales</taxon>
        <taxon>Alcaligenaceae</taxon>
        <taxon>Bordetella</taxon>
    </lineage>
</organism>
<dbReference type="PANTHER" id="PTHR48078:SF9">
    <property type="entry name" value="D-SERINE DEHYDRATASE"/>
    <property type="match status" value="1"/>
</dbReference>
<evidence type="ECO:0000259" key="5">
    <source>
        <dbReference type="Pfam" id="PF00291"/>
    </source>
</evidence>
<dbReference type="GO" id="GO:0009097">
    <property type="term" value="P:isoleucine biosynthetic process"/>
    <property type="evidence" value="ECO:0007669"/>
    <property type="project" value="TreeGrafter"/>
</dbReference>
<evidence type="ECO:0000256" key="3">
    <source>
        <dbReference type="ARBA" id="ARBA00023239"/>
    </source>
</evidence>
<comment type="catalytic activity">
    <reaction evidence="4">
        <text>D-serine = pyruvate + NH4(+)</text>
        <dbReference type="Rhea" id="RHEA:13977"/>
        <dbReference type="ChEBI" id="CHEBI:15361"/>
        <dbReference type="ChEBI" id="CHEBI:28938"/>
        <dbReference type="ChEBI" id="CHEBI:35247"/>
        <dbReference type="EC" id="4.3.1.18"/>
    </reaction>
</comment>
<dbReference type="HAMAP" id="MF_01030">
    <property type="entry name" value="D_Ser_dehydrat"/>
    <property type="match status" value="1"/>
</dbReference>